<dbReference type="InterPro" id="IPR032466">
    <property type="entry name" value="Metal_Hydrolase"/>
</dbReference>
<dbReference type="CDD" id="cd01310">
    <property type="entry name" value="TatD_DNAse"/>
    <property type="match status" value="1"/>
</dbReference>
<dbReference type="PROSITE" id="PS01090">
    <property type="entry name" value="TATD_2"/>
    <property type="match status" value="1"/>
</dbReference>
<evidence type="ECO:0000313" key="6">
    <source>
        <dbReference type="Proteomes" id="UP000778951"/>
    </source>
</evidence>
<evidence type="ECO:0000256" key="4">
    <source>
        <dbReference type="PIRSR" id="PIRSR005902-1"/>
    </source>
</evidence>
<gene>
    <name evidence="5" type="ORF">HCT48_01690</name>
</gene>
<organism evidence="5 6">
    <name type="scientific">Entomospira culicis</name>
    <dbReference type="NCBI Taxonomy" id="2719989"/>
    <lineage>
        <taxon>Bacteria</taxon>
        <taxon>Pseudomonadati</taxon>
        <taxon>Spirochaetota</taxon>
        <taxon>Spirochaetia</taxon>
        <taxon>Spirochaetales</taxon>
        <taxon>Spirochaetaceae</taxon>
        <taxon>Entomospira</taxon>
    </lineage>
</organism>
<dbReference type="InterPro" id="IPR015991">
    <property type="entry name" value="TatD/YcfH-like"/>
</dbReference>
<dbReference type="FunFam" id="3.20.20.140:FF:000005">
    <property type="entry name" value="TatD family hydrolase"/>
    <property type="match status" value="1"/>
</dbReference>
<dbReference type="GO" id="GO:0016788">
    <property type="term" value="F:hydrolase activity, acting on ester bonds"/>
    <property type="evidence" value="ECO:0007669"/>
    <property type="project" value="InterPro"/>
</dbReference>
<dbReference type="GO" id="GO:0046872">
    <property type="term" value="F:metal ion binding"/>
    <property type="evidence" value="ECO:0007669"/>
    <property type="project" value="UniProtKB-KW"/>
</dbReference>
<sequence length="257" mass="29142">MQFFDTHAHIGLISNDPIERLITLKSAKKAGVEAIIAISNNLIDFEEIYQQLAMSPNLYFAAGISPTEVEHKPKEWMDQLEAILERPKVVAVGETGLDYVKKSGSRSQQIELFIKHLQLAQKSNKPVIIHNREAGDEILDVLSSYMPSRGAVLHCFCEDAPFALKAIEQFEHLYISFAGNLTWKTSYNLHKAAVQLPIERILVESESPFMKPSAYHDQRTKPAFIHSTVEFLAHLRDEPLEDVARTLFDNAKKLFQI</sequence>
<dbReference type="Gene3D" id="3.20.20.140">
    <property type="entry name" value="Metal-dependent hydrolases"/>
    <property type="match status" value="1"/>
</dbReference>
<dbReference type="InterPro" id="IPR001130">
    <property type="entry name" value="TatD-like"/>
</dbReference>
<dbReference type="InterPro" id="IPR018228">
    <property type="entry name" value="DNase_TatD-rel_CS"/>
</dbReference>
<dbReference type="SUPFAM" id="SSF51556">
    <property type="entry name" value="Metallo-dependent hydrolases"/>
    <property type="match status" value="1"/>
</dbReference>
<evidence type="ECO:0000313" key="5">
    <source>
        <dbReference type="EMBL" id="NIZ68931.1"/>
    </source>
</evidence>
<feature type="binding site" evidence="4">
    <location>
        <position position="130"/>
    </location>
    <ligand>
        <name>a divalent metal cation</name>
        <dbReference type="ChEBI" id="CHEBI:60240"/>
        <label>2</label>
    </ligand>
</feature>
<name>A0A968KZ39_9SPIO</name>
<keyword evidence="2 4" id="KW-0479">Metal-binding</keyword>
<comment type="similarity">
    <text evidence="1">Belongs to the metallo-dependent hydrolases superfamily. TatD-type hydrolase family.</text>
</comment>
<comment type="caution">
    <text evidence="5">The sequence shown here is derived from an EMBL/GenBank/DDBJ whole genome shotgun (WGS) entry which is preliminary data.</text>
</comment>
<dbReference type="GO" id="GO:0004536">
    <property type="term" value="F:DNA nuclease activity"/>
    <property type="evidence" value="ECO:0007669"/>
    <property type="project" value="InterPro"/>
</dbReference>
<dbReference type="Proteomes" id="UP000778951">
    <property type="component" value="Unassembled WGS sequence"/>
</dbReference>
<dbReference type="RefSeq" id="WP_167695043.1">
    <property type="nucleotide sequence ID" value="NZ_CP118181.1"/>
</dbReference>
<dbReference type="AlphaFoldDB" id="A0A968KZ39"/>
<keyword evidence="6" id="KW-1185">Reference proteome</keyword>
<keyword evidence="3 5" id="KW-0378">Hydrolase</keyword>
<protein>
    <submittedName>
        <fullName evidence="5">TatD family hydrolase</fullName>
    </submittedName>
</protein>
<evidence type="ECO:0000256" key="2">
    <source>
        <dbReference type="ARBA" id="ARBA00022723"/>
    </source>
</evidence>
<feature type="binding site" evidence="4">
    <location>
        <position position="94"/>
    </location>
    <ligand>
        <name>a divalent metal cation</name>
        <dbReference type="ChEBI" id="CHEBI:60240"/>
        <label>1</label>
    </ligand>
</feature>
<dbReference type="NCBIfam" id="TIGR00010">
    <property type="entry name" value="YchF/TatD family DNA exonuclease"/>
    <property type="match status" value="1"/>
</dbReference>
<proteinExistence type="inferred from homology"/>
<accession>A0A968KZ39</accession>
<evidence type="ECO:0000256" key="3">
    <source>
        <dbReference type="ARBA" id="ARBA00022801"/>
    </source>
</evidence>
<reference evidence="5" key="1">
    <citation type="submission" date="2020-03" db="EMBL/GenBank/DDBJ databases">
        <title>Spirochaetal bacteria isolated from arthropods constitute a novel genus Entomospira genus novum within the order Spirochaetales.</title>
        <authorList>
            <person name="Grana-Miraglia L."/>
            <person name="Sikutova S."/>
            <person name="Fingerle V."/>
            <person name="Sing A."/>
            <person name="Castillo-Ramirez S."/>
            <person name="Margos G."/>
            <person name="Rudolf I."/>
        </authorList>
    </citation>
    <scope>NUCLEOTIDE SEQUENCE</scope>
    <source>
        <strain evidence="5">BR149</strain>
    </source>
</reference>
<dbReference type="PANTHER" id="PTHR46124:SF2">
    <property type="entry name" value="D-AMINOACYL-TRNA DEACYLASE"/>
    <property type="match status" value="1"/>
</dbReference>
<feature type="binding site" evidence="4">
    <location>
        <position position="7"/>
    </location>
    <ligand>
        <name>a divalent metal cation</name>
        <dbReference type="ChEBI" id="CHEBI:60240"/>
        <label>1</label>
    </ligand>
</feature>
<dbReference type="EMBL" id="JAATLM010000001">
    <property type="protein sequence ID" value="NIZ68931.1"/>
    <property type="molecule type" value="Genomic_DNA"/>
</dbReference>
<dbReference type="Pfam" id="PF01026">
    <property type="entry name" value="TatD_DNase"/>
    <property type="match status" value="1"/>
</dbReference>
<feature type="binding site" evidence="4">
    <location>
        <position position="9"/>
    </location>
    <ligand>
        <name>a divalent metal cation</name>
        <dbReference type="ChEBI" id="CHEBI:60240"/>
        <label>1</label>
    </ligand>
</feature>
<evidence type="ECO:0000256" key="1">
    <source>
        <dbReference type="ARBA" id="ARBA00009275"/>
    </source>
</evidence>
<dbReference type="PIRSF" id="PIRSF005902">
    <property type="entry name" value="DNase_TatD"/>
    <property type="match status" value="1"/>
</dbReference>
<dbReference type="PANTHER" id="PTHR46124">
    <property type="entry name" value="D-AMINOACYL-TRNA DEACYLASE"/>
    <property type="match status" value="1"/>
</dbReference>
<feature type="binding site" evidence="4">
    <location>
        <position position="154"/>
    </location>
    <ligand>
        <name>a divalent metal cation</name>
        <dbReference type="ChEBI" id="CHEBI:60240"/>
        <label>2</label>
    </ligand>
</feature>